<accession>A0A8H4C7E7</accession>
<organism evidence="2 3">
    <name type="scientific">Colletotrichum gloeosporioides</name>
    <name type="common">Anthracnose fungus</name>
    <name type="synonym">Glomerella cingulata</name>
    <dbReference type="NCBI Taxonomy" id="474922"/>
    <lineage>
        <taxon>Eukaryota</taxon>
        <taxon>Fungi</taxon>
        <taxon>Dikarya</taxon>
        <taxon>Ascomycota</taxon>
        <taxon>Pezizomycotina</taxon>
        <taxon>Sordariomycetes</taxon>
        <taxon>Hypocreomycetidae</taxon>
        <taxon>Glomerellales</taxon>
        <taxon>Glomerellaceae</taxon>
        <taxon>Colletotrichum</taxon>
        <taxon>Colletotrichum gloeosporioides species complex</taxon>
    </lineage>
</organism>
<evidence type="ECO:0000256" key="1">
    <source>
        <dbReference type="SAM" id="MobiDB-lite"/>
    </source>
</evidence>
<feature type="compositionally biased region" description="Low complexity" evidence="1">
    <location>
        <begin position="235"/>
        <end position="244"/>
    </location>
</feature>
<reference evidence="2" key="2">
    <citation type="submission" date="2020-03" db="EMBL/GenBank/DDBJ databases">
        <authorList>
            <person name="Fu F.-F."/>
            <person name="Chen J."/>
        </authorList>
    </citation>
    <scope>NUCLEOTIDE SEQUENCE</scope>
    <source>
        <strain evidence="2">Lc1</strain>
    </source>
</reference>
<proteinExistence type="predicted"/>
<sequence>MDSNDSYQQGPQDHQQPGHHHHPQQQQQPQQHQQQPQQHNHPAAGNRSLVSSDKIESLRILETHTEKSAISRYPFLQHPTNANLGQWAASAAPAITGHQAAALLHHTQNHATGVATHLSSQGVTPTTRENRVQTHLAFLRNHWPNGRWHPPNCTPTTDPPPLDVLTPMVTLTEHWESHAGGRPLSDLWAPSPVAANRGLLWQIVDANRARSLTRRVAEAALRRVKVLFPAPAPLAKQPAAALPQSEANPDPEKPRAAQIVAAVEDFAPSPLRQIQIKPDPGRDGNHIFSQEPEHKRNRTPSPPPMPDDGNESDVSLDGVLGDLFAQPGIPLAPTTKKYKKIRETGLALAKKTKAKAEASARRRYSAEEKAAAAIAEAASIGKEGLGADKIDEVAKALGDAASKAVSRVAKRQYAHLLPPGQRAVMTKRARRRIEDMVSEYL</sequence>
<feature type="compositionally biased region" description="Low complexity" evidence="1">
    <location>
        <begin position="24"/>
        <end position="42"/>
    </location>
</feature>
<feature type="region of interest" description="Disordered" evidence="1">
    <location>
        <begin position="235"/>
        <end position="255"/>
    </location>
</feature>
<reference evidence="2" key="1">
    <citation type="journal article" date="2020" name="Phytopathology">
        <title>Genome sequence and comparative analysis of Colletotrichum gloeosporioides isolated from Liriodendron leaves.</title>
        <authorList>
            <person name="Fu F.F."/>
            <person name="Hao Z."/>
            <person name="Wang P."/>
            <person name="Lu Y."/>
            <person name="Xue L.J."/>
            <person name="Wei G."/>
            <person name="Tian Y."/>
            <person name="Baishi H."/>
            <person name="Xu H."/>
            <person name="Shi J."/>
            <person name="Cheng T."/>
            <person name="Wang G."/>
            <person name="Yi Y."/>
            <person name="Chen J."/>
        </authorList>
    </citation>
    <scope>NUCLEOTIDE SEQUENCE</scope>
    <source>
        <strain evidence="2">Lc1</strain>
    </source>
</reference>
<dbReference type="RefSeq" id="XP_045257712.1">
    <property type="nucleotide sequence ID" value="XM_045415068.1"/>
</dbReference>
<dbReference type="EMBL" id="WVTB01000094">
    <property type="protein sequence ID" value="KAF3798552.1"/>
    <property type="molecule type" value="Genomic_DNA"/>
</dbReference>
<feature type="region of interest" description="Disordered" evidence="1">
    <location>
        <begin position="1"/>
        <end position="50"/>
    </location>
</feature>
<comment type="caution">
    <text evidence="2">The sequence shown here is derived from an EMBL/GenBank/DDBJ whole genome shotgun (WGS) entry which is preliminary data.</text>
</comment>
<keyword evidence="3" id="KW-1185">Reference proteome</keyword>
<dbReference type="GeneID" id="69022361"/>
<evidence type="ECO:0000313" key="2">
    <source>
        <dbReference type="EMBL" id="KAF3798552.1"/>
    </source>
</evidence>
<dbReference type="AlphaFoldDB" id="A0A8H4C7E7"/>
<protein>
    <submittedName>
        <fullName evidence="2">Uncharacterized protein</fullName>
    </submittedName>
</protein>
<dbReference type="Proteomes" id="UP000613401">
    <property type="component" value="Unassembled WGS sequence"/>
</dbReference>
<evidence type="ECO:0000313" key="3">
    <source>
        <dbReference type="Proteomes" id="UP000613401"/>
    </source>
</evidence>
<gene>
    <name evidence="2" type="ORF">GCG54_00015256</name>
</gene>
<feature type="region of interest" description="Disordered" evidence="1">
    <location>
        <begin position="270"/>
        <end position="316"/>
    </location>
</feature>
<name>A0A8H4C7E7_COLGL</name>